<dbReference type="RefSeq" id="WP_120041609.1">
    <property type="nucleotide sequence ID" value="NZ_QZFU01000019.1"/>
</dbReference>
<keyword evidence="2" id="KW-1185">Reference proteome</keyword>
<accession>A0A3A4K3Q4</accession>
<comment type="caution">
    <text evidence="1">The sequence shown here is derived from an EMBL/GenBank/DDBJ whole genome shotgun (WGS) entry which is preliminary data.</text>
</comment>
<organism evidence="1 2">
    <name type="scientific">Nocardia panacis</name>
    <dbReference type="NCBI Taxonomy" id="2340916"/>
    <lineage>
        <taxon>Bacteria</taxon>
        <taxon>Bacillati</taxon>
        <taxon>Actinomycetota</taxon>
        <taxon>Actinomycetes</taxon>
        <taxon>Mycobacteriales</taxon>
        <taxon>Nocardiaceae</taxon>
        <taxon>Nocardia</taxon>
    </lineage>
</organism>
<name>A0A3A4K3Q4_9NOCA</name>
<sequence length="672" mass="73739">MTGGGAATNSGIDFQHRVGALAMLDVLADIRLMGDDLGGTHIRELRFETADGIDDLVVVTATGMLLVQAKRSINLSSSLESEYSSVLRQFVDQFVRRPAAADTYLLATSNSASRKIRQDLRKLTEAVRLNETGSAANPLSRSEQAVLDTTSDLISRHFTAVAGHSIREHERIEIIRRMRVVNFDIERGGALERAVLVVLASRTTAPPILVWNSLIAFCMSLAKDRLSISVSHLIERMRGYFLEKDAGTTDTAWFPELADDEELASGREVVLAELEDRMLLAELIRFGEDGSRRLRFANDRMELSEGTRLRVLRRTATMVGMTRLLTMNPELIADQEVSVMAINSEEDFDGAPIAREHTELCRVRWQRNPAPLDCLACGRVVSDAQAQLIEIDEEGVDPAVGVVHLACVRPLHRVLGGIANEQFKSYPELKDFDYRAWLRTRPTGQGVFGNSVSVPVVRVGWKPSRHRFAVGDWGVAYELDDGSRNFLRQRGRVQRFSRARAEIAAAEMNASFAAAIDGNDPYCVSARTGEFGTYALLLRQCGAPLLEVVTASPCRLDRATVMAHQTVENFYAPLVVPVDADRGEPFEIAGAVVMLSDPLALADSVANWAAADMDPPPLSTVVLESDDQFDALVASSFLAGMGVLVDPLFDRRGKLVSAGVIENFEALVATVQ</sequence>
<dbReference type="EMBL" id="QZFU01000019">
    <property type="protein sequence ID" value="RJO74863.1"/>
    <property type="molecule type" value="Genomic_DNA"/>
</dbReference>
<dbReference type="AlphaFoldDB" id="A0A3A4K3Q4"/>
<dbReference type="OrthoDB" id="2080133at2"/>
<evidence type="ECO:0000313" key="2">
    <source>
        <dbReference type="Proteomes" id="UP000266677"/>
    </source>
</evidence>
<dbReference type="Proteomes" id="UP000266677">
    <property type="component" value="Unassembled WGS sequence"/>
</dbReference>
<reference evidence="1 2" key="1">
    <citation type="submission" date="2018-09" db="EMBL/GenBank/DDBJ databases">
        <title>YIM PH21274 draft genome.</title>
        <authorList>
            <person name="Miao C."/>
        </authorList>
    </citation>
    <scope>NUCLEOTIDE SEQUENCE [LARGE SCALE GENOMIC DNA]</scope>
    <source>
        <strain evidence="1 2">YIM PH 21724</strain>
    </source>
</reference>
<evidence type="ECO:0000313" key="1">
    <source>
        <dbReference type="EMBL" id="RJO74863.1"/>
    </source>
</evidence>
<protein>
    <submittedName>
        <fullName evidence="1">Uncharacterized protein</fullName>
    </submittedName>
</protein>
<proteinExistence type="predicted"/>
<gene>
    <name evidence="1" type="ORF">D5S18_15660</name>
</gene>